<keyword evidence="3 7" id="KW-0812">Transmembrane</keyword>
<feature type="compositionally biased region" description="Basic residues" evidence="8">
    <location>
        <begin position="731"/>
        <end position="743"/>
    </location>
</feature>
<feature type="compositionally biased region" description="Basic and acidic residues" evidence="8">
    <location>
        <begin position="1294"/>
        <end position="1305"/>
    </location>
</feature>
<feature type="compositionally biased region" description="Basic and acidic residues" evidence="8">
    <location>
        <begin position="1247"/>
        <end position="1264"/>
    </location>
</feature>
<feature type="compositionally biased region" description="Acidic residues" evidence="8">
    <location>
        <begin position="1208"/>
        <end position="1232"/>
    </location>
</feature>
<feature type="compositionally biased region" description="Polar residues" evidence="8">
    <location>
        <begin position="707"/>
        <end position="725"/>
    </location>
</feature>
<feature type="topological domain" description="Perinuclear space" evidence="7">
    <location>
        <begin position="1900"/>
        <end position="1925"/>
    </location>
</feature>
<feature type="region of interest" description="Disordered" evidence="8">
    <location>
        <begin position="1025"/>
        <end position="1046"/>
    </location>
</feature>
<proteinExistence type="inferred from homology"/>
<feature type="region of interest" description="Disordered" evidence="8">
    <location>
        <begin position="699"/>
        <end position="761"/>
    </location>
</feature>
<feature type="region of interest" description="Disordered" evidence="8">
    <location>
        <begin position="1683"/>
        <end position="1707"/>
    </location>
</feature>
<feature type="region of interest" description="Disordered" evidence="8">
    <location>
        <begin position="384"/>
        <end position="465"/>
    </location>
</feature>
<dbReference type="PANTHER" id="PTHR21524">
    <property type="entry name" value="SPECTRIN REPEAT CONTAINING NUCLEAR ENVELOPE PROTEIN 2"/>
    <property type="match status" value="1"/>
</dbReference>
<dbReference type="GO" id="GO:0048471">
    <property type="term" value="C:perinuclear region of cytoplasm"/>
    <property type="evidence" value="ECO:0007669"/>
    <property type="project" value="TreeGrafter"/>
</dbReference>
<feature type="compositionally biased region" description="Basic residues" evidence="8">
    <location>
        <begin position="1794"/>
        <end position="1806"/>
    </location>
</feature>
<reference evidence="9 10" key="1">
    <citation type="journal article" date="2017" name="G3 (Bethesda)">
        <title>The Physical Genome Mapping of Anopheles albimanus Corrected Scaffold Misassemblies and Identified Interarm Rearrangements in Genus Anopheles.</title>
        <authorList>
            <person name="Artemov G.N."/>
            <person name="Peery A.N."/>
            <person name="Jiang X."/>
            <person name="Tu Z."/>
            <person name="Stegniy V.N."/>
            <person name="Sharakhova M.V."/>
            <person name="Sharakhov I.V."/>
        </authorList>
    </citation>
    <scope>NUCLEOTIDE SEQUENCE [LARGE SCALE GENOMIC DNA]</scope>
    <source>
        <strain evidence="9 10">ALBI9_A</strain>
    </source>
</reference>
<evidence type="ECO:0000256" key="1">
    <source>
        <dbReference type="ARBA" id="ARBA00004126"/>
    </source>
</evidence>
<feature type="region of interest" description="Disordered" evidence="8">
    <location>
        <begin position="1185"/>
        <end position="1264"/>
    </location>
</feature>
<feature type="region of interest" description="Disordered" evidence="8">
    <location>
        <begin position="91"/>
        <end position="135"/>
    </location>
</feature>
<keyword evidence="6" id="KW-0539">Nucleus</keyword>
<feature type="compositionally biased region" description="Polar residues" evidence="8">
    <location>
        <begin position="592"/>
        <end position="603"/>
    </location>
</feature>
<comment type="similarity">
    <text evidence="2">Belongs to the nesprin family.</text>
</comment>
<keyword evidence="4" id="KW-1133">Transmembrane helix</keyword>
<comment type="subcellular location">
    <subcellularLocation>
        <location evidence="1">Nucleus membrane</location>
    </subcellularLocation>
</comment>
<protein>
    <submittedName>
        <fullName evidence="9">Uncharacterized protein</fullName>
    </submittedName>
</protein>
<feature type="compositionally biased region" description="Basic residues" evidence="8">
    <location>
        <begin position="447"/>
        <end position="462"/>
    </location>
</feature>
<feature type="region of interest" description="Disordered" evidence="8">
    <location>
        <begin position="491"/>
        <end position="522"/>
    </location>
</feature>
<evidence type="ECO:0000256" key="7">
    <source>
        <dbReference type="PROSITE-ProRule" id="PRU00385"/>
    </source>
</evidence>
<name>A0A182F1V1_ANOAL</name>
<evidence type="ECO:0000256" key="8">
    <source>
        <dbReference type="SAM" id="MobiDB-lite"/>
    </source>
</evidence>
<dbReference type="SMART" id="SM01249">
    <property type="entry name" value="KASH"/>
    <property type="match status" value="1"/>
</dbReference>
<feature type="compositionally biased region" description="Polar residues" evidence="8">
    <location>
        <begin position="751"/>
        <end position="761"/>
    </location>
</feature>
<dbReference type="GO" id="GO:0007010">
    <property type="term" value="P:cytoskeleton organization"/>
    <property type="evidence" value="ECO:0007669"/>
    <property type="project" value="TreeGrafter"/>
</dbReference>
<evidence type="ECO:0000256" key="2">
    <source>
        <dbReference type="ARBA" id="ARBA00008619"/>
    </source>
</evidence>
<feature type="topological domain" description="Cytoplasmic" evidence="7">
    <location>
        <begin position="1"/>
        <end position="1878"/>
    </location>
</feature>
<dbReference type="VEuPathDB" id="VectorBase:AALB20_026910"/>
<feature type="compositionally biased region" description="Basic residues" evidence="8">
    <location>
        <begin position="297"/>
        <end position="309"/>
    </location>
</feature>
<feature type="compositionally biased region" description="Low complexity" evidence="8">
    <location>
        <begin position="310"/>
        <end position="328"/>
    </location>
</feature>
<feature type="compositionally biased region" description="Polar residues" evidence="8">
    <location>
        <begin position="537"/>
        <end position="555"/>
    </location>
</feature>
<accession>A0A182F1V1</accession>
<evidence type="ECO:0000256" key="3">
    <source>
        <dbReference type="ARBA" id="ARBA00022692"/>
    </source>
</evidence>
<feature type="region of interest" description="Disordered" evidence="8">
    <location>
        <begin position="1761"/>
        <end position="1824"/>
    </location>
</feature>
<evidence type="ECO:0000256" key="6">
    <source>
        <dbReference type="ARBA" id="ARBA00023242"/>
    </source>
</evidence>
<dbReference type="GO" id="GO:0007097">
    <property type="term" value="P:nuclear migration"/>
    <property type="evidence" value="ECO:0007669"/>
    <property type="project" value="TreeGrafter"/>
</dbReference>
<dbReference type="STRING" id="7167.A0A182F1V1"/>
<dbReference type="GO" id="GO:0019894">
    <property type="term" value="F:kinesin binding"/>
    <property type="evidence" value="ECO:0007669"/>
    <property type="project" value="TreeGrafter"/>
</dbReference>
<evidence type="ECO:0000313" key="10">
    <source>
        <dbReference type="Proteomes" id="UP000069272"/>
    </source>
</evidence>
<feature type="region of interest" description="Disordered" evidence="8">
    <location>
        <begin position="1285"/>
        <end position="1311"/>
    </location>
</feature>
<feature type="compositionally biased region" description="Low complexity" evidence="8">
    <location>
        <begin position="391"/>
        <end position="419"/>
    </location>
</feature>
<dbReference type="Proteomes" id="UP000069272">
    <property type="component" value="Chromosome 2L"/>
</dbReference>
<dbReference type="PROSITE" id="PS51049">
    <property type="entry name" value="KASH"/>
    <property type="match status" value="1"/>
</dbReference>
<feature type="region of interest" description="Disordered" evidence="8">
    <location>
        <begin position="157"/>
        <end position="328"/>
    </location>
</feature>
<keyword evidence="5 7" id="KW-0472">Membrane</keyword>
<keyword evidence="10" id="KW-1185">Reference proteome</keyword>
<dbReference type="Pfam" id="PF10541">
    <property type="entry name" value="KASH"/>
    <property type="match status" value="1"/>
</dbReference>
<dbReference type="VEuPathDB" id="VectorBase:AALB000432"/>
<dbReference type="PANTHER" id="PTHR21524:SF5">
    <property type="entry name" value="SPECTRIN REPEAT CONTAINING NUCLEAR ENVELOPE PROTEIN 2"/>
    <property type="match status" value="1"/>
</dbReference>
<organism evidence="9 10">
    <name type="scientific">Anopheles albimanus</name>
    <name type="common">New world malaria mosquito</name>
    <dbReference type="NCBI Taxonomy" id="7167"/>
    <lineage>
        <taxon>Eukaryota</taxon>
        <taxon>Metazoa</taxon>
        <taxon>Ecdysozoa</taxon>
        <taxon>Arthropoda</taxon>
        <taxon>Hexapoda</taxon>
        <taxon>Insecta</taxon>
        <taxon>Pterygota</taxon>
        <taxon>Neoptera</taxon>
        <taxon>Endopterygota</taxon>
        <taxon>Diptera</taxon>
        <taxon>Nematocera</taxon>
        <taxon>Culicoidea</taxon>
        <taxon>Culicidae</taxon>
        <taxon>Anophelinae</taxon>
        <taxon>Anopheles</taxon>
    </lineage>
</organism>
<sequence length="1925" mass="208874">MEAADTHNLSTVTITPDTTILTTGSTTAAAAAAAAVVAAAATSVEALLKENILNNNHTAAVATGCDQVDGAILDSVNNNGNVKEELLLSSPTAPVPKAGSPILKSSSPIASHKGTPAKGKQKRSKVSDSSKFNRSNRKSKNCAIFYFKHLDTDSELNKESSEQATKSEASSSAAGSSSPSASSSEGDDEWVYNNGAGETTGSNPGGVRTSALKDQEEEEKENKPETIAAGANPTDDGSHDQPKMTASGGREPKSKKCLDFSRETGNQKAPMRNGRTLMMTSIGSFGKSSESVDGSKRGSKHSHNHHHRQLQQQYREPSSQQQQQQQQQYATSSIQRLVLHAETLVRDEILAKSAAARAAAAAAAAAGNTPKTVVKNPYYYHHHHHHHHHNYSANHSNTSSNTSNNGSHPQQQQQQQQQQIGTVVASVPTGMGPVTPRERRASTGQGNHHHHHHHHHHGHGRKAEKAMSNLKMNLIEEWLEKQPLDAPVAAPLLPASAPTTDCEASGEYTDSDSIARDTDSSEGLANSVATCLQGEQTQTSQELLNDGGTSYPSENSNDDEGGSRRAATMAAACSSPSLPGMVAGEDGGGATVGSNASRATAVSTVVKRRPHRSGADRPWSVSCMSQLNASSVEINQYGRVRSDGGANSGELPSSSSGGDNGDGGGGKATVAGASAGGQSPTPLKERNFSISESALNTMSRSALGVGSSRSGSMKPTSSQQTVVRNSESKGSLKKRKLRPRRKNRIDESGSDESQPPTHTASTLQLLQQSLLLHCQQYNSALSTAGGQPLREIQLTGAGGSNGNLAAGITGRRLLKSESFSGRLRLSDDLLTLSSLSGSSSRKSSSGRPTVDRRSSTRKSSQDSEEEFGGLPMAKPEFRIGSLTRTRCGSLNLGSLAALANYNLDGVEKGPDVDLNGTGTGTEEMSSFSEQAWDNYQEKYMSEPYSEDRDTDAARRLLDFGDDYRNFIDSQSDCASSSLSAANMDSLSPPRFRSKVESLNKSDTTTNSLNRRKRLDEYRMDDRYGNNMNSWSSKSGSPPHSTVNAGGRKHSALAYLDATPLAPMVESGGSSVGAACGTGSSVGGGRRRSLRSVDKHGPAFVRSVSHETSSSSNNEFDEDMEAEVKKLLIQSKLRFANTEALKAKCHLLKPDDYSEIITTCRENVRCLESVLRCQPGTVLTAAKCQDLRGKRKHHNAHASSCTSDGGYSENEDTDDHDDDYDDEEEGEDDDDAGDSTTHYTDSDSDTSTLDKELEPSEVRRERKRLARLETRVTSRTVVRKDTQVDAQDADTLADGSRERARDEKTGGVRRKRTGRTGARRKVIVVREECRCARITRFIAWLLDFMLDIGNVVRNFTLYRFFVGVLNGFYRLVGFFGRDRSITDGSTVTAATVAKKTLVREANDILKHTIVCWEGLLSWSERRVITNQFQGDVQQLKEVLEQLGSKTFNICSESHIQLAIDQLKNEHKVLQNQRPKMLTLNATVHNWVSNQELQRKELLDPTVGERLELLERDKNFARCHGGQCGACYDCLNDIRQDTAVNRELKDSITALYGAWDEAEVRIRNRIENLTTSMMTWKQLEDGLIDFRDTLDRDRGKLQGIEGALQSGNGASEEIVNSVKEVVKALSEKVDPLFHEQQQQREAGPADRADSIERLETVAENVPTVQNGQLEQQLLAPVLATASKIPSNGSLSDSGISDGGGMSDGSLSERERRLSALKRLVKQLEVSLAPGSEAMQTITKRLEMAEHDLRSLQSTCRKIIMNEKHQQDQQRNRANASPAGKNAADGNNNNNSASVKNKNKKSPSRKKNRNASPPLGGSSSADVTEAEDDEALLMQEREAEELHRHQQQLLAMQKSGTTQLGIVQTTKMKLSQNRWVWRITKIAVPVQLALVLVMCAACFFEPHCCDALNTYSMSFTPQLRYLKGPPPI</sequence>
<dbReference type="InterPro" id="IPR012315">
    <property type="entry name" value="KASH"/>
</dbReference>
<feature type="region of interest" description="Disordered" evidence="8">
    <location>
        <begin position="586"/>
        <end position="619"/>
    </location>
</feature>
<feature type="compositionally biased region" description="Polar residues" evidence="8">
    <location>
        <begin position="278"/>
        <end position="292"/>
    </location>
</feature>
<dbReference type="EnsemblMetazoa" id="AALB000432-RA">
    <property type="protein sequence ID" value="AALB000432-PA"/>
    <property type="gene ID" value="AALB000432"/>
</dbReference>
<evidence type="ECO:0000313" key="9">
    <source>
        <dbReference type="EnsemblMetazoa" id="AALB000432-PA"/>
    </source>
</evidence>
<feature type="compositionally biased region" description="Low complexity" evidence="8">
    <location>
        <begin position="834"/>
        <end position="847"/>
    </location>
</feature>
<feature type="compositionally biased region" description="Low complexity" evidence="8">
    <location>
        <begin position="668"/>
        <end position="677"/>
    </location>
</feature>
<feature type="region of interest" description="Disordered" evidence="8">
    <location>
        <begin position="979"/>
        <end position="1011"/>
    </location>
</feature>
<feature type="compositionally biased region" description="Low complexity" evidence="8">
    <location>
        <begin position="1775"/>
        <end position="1793"/>
    </location>
</feature>
<feature type="region of interest" description="Disordered" evidence="8">
    <location>
        <begin position="639"/>
        <end position="685"/>
    </location>
</feature>
<evidence type="ECO:0000256" key="5">
    <source>
        <dbReference type="ARBA" id="ARBA00023136"/>
    </source>
</evidence>
<feature type="region of interest" description="Disordered" evidence="8">
    <location>
        <begin position="1075"/>
        <end position="1116"/>
    </location>
</feature>
<feature type="compositionally biased region" description="Gly residues" evidence="8">
    <location>
        <begin position="658"/>
        <end position="667"/>
    </location>
</feature>
<feature type="compositionally biased region" description="Basic and acidic residues" evidence="8">
    <location>
        <begin position="250"/>
        <end position="262"/>
    </location>
</feature>
<feature type="region of interest" description="Disordered" evidence="8">
    <location>
        <begin position="537"/>
        <end position="572"/>
    </location>
</feature>
<feature type="compositionally biased region" description="Low complexity" evidence="8">
    <location>
        <begin position="1029"/>
        <end position="1040"/>
    </location>
</feature>
<feature type="region of interest" description="Disordered" evidence="8">
    <location>
        <begin position="834"/>
        <end position="872"/>
    </location>
</feature>
<reference evidence="9" key="2">
    <citation type="submission" date="2022-08" db="UniProtKB">
        <authorList>
            <consortium name="EnsemblMetazoa"/>
        </authorList>
    </citation>
    <scope>IDENTIFICATION</scope>
    <source>
        <strain evidence="9">STECLA/ALBI9_A</strain>
    </source>
</reference>
<evidence type="ECO:0000256" key="4">
    <source>
        <dbReference type="ARBA" id="ARBA00022989"/>
    </source>
</evidence>
<feature type="compositionally biased region" description="Low complexity" evidence="8">
    <location>
        <begin position="1684"/>
        <end position="1693"/>
    </location>
</feature>
<feature type="compositionally biased region" description="Low complexity" evidence="8">
    <location>
        <begin position="162"/>
        <end position="184"/>
    </location>
</feature>
<dbReference type="GO" id="GO:0031965">
    <property type="term" value="C:nuclear membrane"/>
    <property type="evidence" value="ECO:0007669"/>
    <property type="project" value="UniProtKB-SubCell"/>
</dbReference>
<dbReference type="GO" id="GO:0006997">
    <property type="term" value="P:nucleus organization"/>
    <property type="evidence" value="ECO:0007669"/>
    <property type="project" value="TreeGrafter"/>
</dbReference>